<evidence type="ECO:0000256" key="1">
    <source>
        <dbReference type="SAM" id="MobiDB-lite"/>
    </source>
</evidence>
<evidence type="ECO:0000313" key="2">
    <source>
        <dbReference type="EMBL" id="CAG8959929.1"/>
    </source>
</evidence>
<dbReference type="EMBL" id="CAJVRL010000094">
    <property type="protein sequence ID" value="CAG8959929.1"/>
    <property type="molecule type" value="Genomic_DNA"/>
</dbReference>
<dbReference type="Proteomes" id="UP000696280">
    <property type="component" value="Unassembled WGS sequence"/>
</dbReference>
<name>A0A9N9PMR2_9HELO</name>
<protein>
    <submittedName>
        <fullName evidence="2">Uncharacterized protein</fullName>
    </submittedName>
</protein>
<reference evidence="2" key="1">
    <citation type="submission" date="2021-07" db="EMBL/GenBank/DDBJ databases">
        <authorList>
            <person name="Durling M."/>
        </authorList>
    </citation>
    <scope>NUCLEOTIDE SEQUENCE</scope>
</reference>
<accession>A0A9N9PMR2</accession>
<dbReference type="AlphaFoldDB" id="A0A9N9PMR2"/>
<comment type="caution">
    <text evidence="2">The sequence shown here is derived from an EMBL/GenBank/DDBJ whole genome shotgun (WGS) entry which is preliminary data.</text>
</comment>
<feature type="compositionally biased region" description="Polar residues" evidence="1">
    <location>
        <begin position="9"/>
        <end position="20"/>
    </location>
</feature>
<gene>
    <name evidence="2" type="ORF">HYFRA_00012646</name>
</gene>
<feature type="region of interest" description="Disordered" evidence="1">
    <location>
        <begin position="1"/>
        <end position="31"/>
    </location>
</feature>
<dbReference type="OrthoDB" id="5244128at2759"/>
<evidence type="ECO:0000313" key="3">
    <source>
        <dbReference type="Proteomes" id="UP000696280"/>
    </source>
</evidence>
<proteinExistence type="predicted"/>
<feature type="compositionally biased region" description="Basic and acidic residues" evidence="1">
    <location>
        <begin position="22"/>
        <end position="31"/>
    </location>
</feature>
<organism evidence="2 3">
    <name type="scientific">Hymenoscyphus fraxineus</name>
    <dbReference type="NCBI Taxonomy" id="746836"/>
    <lineage>
        <taxon>Eukaryota</taxon>
        <taxon>Fungi</taxon>
        <taxon>Dikarya</taxon>
        <taxon>Ascomycota</taxon>
        <taxon>Pezizomycotina</taxon>
        <taxon>Leotiomycetes</taxon>
        <taxon>Helotiales</taxon>
        <taxon>Helotiaceae</taxon>
        <taxon>Hymenoscyphus</taxon>
    </lineage>
</organism>
<keyword evidence="3" id="KW-1185">Reference proteome</keyword>
<sequence>MRSDRYRSRGQQTATDQHLVTSKHDTTSKRDDGSICAFTGISVFIKQKQKQFWEFSQPNPGARGDDVVTTASFRGSSKGESLQAQAALSHARLLLPTPPSFPLPNSPAHGPIKRLPKGPSYFTHIQLNPYLNAAAINQKSIPLFCGRYPTTLHETPSFIPSREVSVPEIAATLPAMAKVDDFNDRQDQIDAENEPYHQYEYQTEENESWAGALPVKQ</sequence>